<gene>
    <name evidence="1" type="ORF">CEV33_2938</name>
</gene>
<evidence type="ECO:0000313" key="2">
    <source>
        <dbReference type="Proteomes" id="UP000216478"/>
    </source>
</evidence>
<protein>
    <submittedName>
        <fullName evidence="1">Uncharacterized protein</fullName>
    </submittedName>
</protein>
<dbReference type="AlphaFoldDB" id="A0A256F2W6"/>
<keyword evidence="2" id="KW-1185">Reference proteome</keyword>
<comment type="caution">
    <text evidence="1">The sequence shown here is derived from an EMBL/GenBank/DDBJ whole genome shotgun (WGS) entry which is preliminary data.</text>
</comment>
<organism evidence="1 2">
    <name type="scientific">Brucella grignonensis</name>
    <dbReference type="NCBI Taxonomy" id="94627"/>
    <lineage>
        <taxon>Bacteria</taxon>
        <taxon>Pseudomonadati</taxon>
        <taxon>Pseudomonadota</taxon>
        <taxon>Alphaproteobacteria</taxon>
        <taxon>Hyphomicrobiales</taxon>
        <taxon>Brucellaceae</taxon>
        <taxon>Brucella/Ochrobactrum group</taxon>
        <taxon>Brucella</taxon>
    </lineage>
</organism>
<name>A0A256F2W6_9HYPH</name>
<dbReference type="EMBL" id="NNRL01000164">
    <property type="protein sequence ID" value="OYR09209.1"/>
    <property type="molecule type" value="Genomic_DNA"/>
</dbReference>
<accession>A0A256F2W6</accession>
<reference evidence="1 2" key="1">
    <citation type="submission" date="2017-07" db="EMBL/GenBank/DDBJ databases">
        <title>Phylogenetic study on the rhizospheric bacterium Ochrobactrum sp. A44.</title>
        <authorList>
            <person name="Krzyzanowska D.M."/>
            <person name="Ossowicki A."/>
            <person name="Rajewska M."/>
            <person name="Maciag T."/>
            <person name="Kaczynski Z."/>
            <person name="Czerwicka M."/>
            <person name="Jafra S."/>
        </authorList>
    </citation>
    <scope>NUCLEOTIDE SEQUENCE [LARGE SCALE GENOMIC DNA]</scope>
    <source>
        <strain evidence="1 2">OgA9a</strain>
    </source>
</reference>
<sequence length="106" mass="11277">MCKSPVGVLGLDELLASHGITGHAAAILCAVWSGRGSGITAERIFDAMYADDPEGGPAVTTIYRYLWAGLGDLDRLLAGSGVRISYSKQSASGRFKLRLKGIKHER</sequence>
<dbReference type="Proteomes" id="UP000216478">
    <property type="component" value="Unassembled WGS sequence"/>
</dbReference>
<evidence type="ECO:0000313" key="1">
    <source>
        <dbReference type="EMBL" id="OYR09209.1"/>
    </source>
</evidence>
<proteinExistence type="predicted"/>